<protein>
    <submittedName>
        <fullName evidence="1">Uncharacterized protein</fullName>
    </submittedName>
</protein>
<proteinExistence type="predicted"/>
<name>A0A484K6A5_9ASTE</name>
<dbReference type="Proteomes" id="UP000595140">
    <property type="component" value="Unassembled WGS sequence"/>
</dbReference>
<accession>A0A484K6A5</accession>
<evidence type="ECO:0000313" key="2">
    <source>
        <dbReference type="Proteomes" id="UP000595140"/>
    </source>
</evidence>
<keyword evidence="2" id="KW-1185">Reference proteome</keyword>
<evidence type="ECO:0000313" key="1">
    <source>
        <dbReference type="EMBL" id="VFQ61010.1"/>
    </source>
</evidence>
<dbReference type="EMBL" id="OOIL02000126">
    <property type="protein sequence ID" value="VFQ61010.1"/>
    <property type="molecule type" value="Genomic_DNA"/>
</dbReference>
<dbReference type="AlphaFoldDB" id="A0A484K6A5"/>
<sequence>MLGGKVTLWLPDGTGNETIFPTGRAVMEGAVMWLTPNEITTVEKASWEVTVGTNIPLVVACPWTNWWLQFVGWLTWLLRGVSWVNFL</sequence>
<organism evidence="1 2">
    <name type="scientific">Cuscuta campestris</name>
    <dbReference type="NCBI Taxonomy" id="132261"/>
    <lineage>
        <taxon>Eukaryota</taxon>
        <taxon>Viridiplantae</taxon>
        <taxon>Streptophyta</taxon>
        <taxon>Embryophyta</taxon>
        <taxon>Tracheophyta</taxon>
        <taxon>Spermatophyta</taxon>
        <taxon>Magnoliopsida</taxon>
        <taxon>eudicotyledons</taxon>
        <taxon>Gunneridae</taxon>
        <taxon>Pentapetalae</taxon>
        <taxon>asterids</taxon>
        <taxon>lamiids</taxon>
        <taxon>Solanales</taxon>
        <taxon>Convolvulaceae</taxon>
        <taxon>Cuscuteae</taxon>
        <taxon>Cuscuta</taxon>
        <taxon>Cuscuta subgen. Grammica</taxon>
        <taxon>Cuscuta sect. Cleistogrammica</taxon>
    </lineage>
</organism>
<reference evidence="1 2" key="1">
    <citation type="submission" date="2018-04" db="EMBL/GenBank/DDBJ databases">
        <authorList>
            <person name="Vogel A."/>
        </authorList>
    </citation>
    <scope>NUCLEOTIDE SEQUENCE [LARGE SCALE GENOMIC DNA]</scope>
</reference>
<gene>
    <name evidence="1" type="ORF">CCAM_LOCUS2786</name>
</gene>